<dbReference type="SMART" id="SM00530">
    <property type="entry name" value="HTH_XRE"/>
    <property type="match status" value="1"/>
</dbReference>
<dbReference type="GO" id="GO:0003700">
    <property type="term" value="F:DNA-binding transcription factor activity"/>
    <property type="evidence" value="ECO:0007669"/>
    <property type="project" value="TreeGrafter"/>
</dbReference>
<evidence type="ECO:0000256" key="1">
    <source>
        <dbReference type="ARBA" id="ARBA00023015"/>
    </source>
</evidence>
<reference evidence="5 6" key="1">
    <citation type="submission" date="2016-10" db="EMBL/GenBank/DDBJ databases">
        <authorList>
            <person name="de Groot N.N."/>
        </authorList>
    </citation>
    <scope>NUCLEOTIDE SEQUENCE [LARGE SCALE GENOMIC DNA]</scope>
    <source>
        <strain evidence="5 6">DSM 15283</strain>
    </source>
</reference>
<dbReference type="Pfam" id="PF09856">
    <property type="entry name" value="ScfRs"/>
    <property type="match status" value="1"/>
</dbReference>
<evidence type="ECO:0000256" key="2">
    <source>
        <dbReference type="ARBA" id="ARBA00023125"/>
    </source>
</evidence>
<dbReference type="PANTHER" id="PTHR46797:SF23">
    <property type="entry name" value="HTH-TYPE TRANSCRIPTIONAL REGULATOR SUTR"/>
    <property type="match status" value="1"/>
</dbReference>
<keyword evidence="2" id="KW-0238">DNA-binding</keyword>
<dbReference type="AlphaFoldDB" id="A0A1I4TLI2"/>
<keyword evidence="1" id="KW-0805">Transcription regulation</keyword>
<feature type="domain" description="HTH cro/C1-type" evidence="4">
    <location>
        <begin position="11"/>
        <end position="65"/>
    </location>
</feature>
<evidence type="ECO:0000259" key="4">
    <source>
        <dbReference type="PROSITE" id="PS50943"/>
    </source>
</evidence>
<dbReference type="RefSeq" id="WP_093097099.1">
    <property type="nucleotide sequence ID" value="NZ_FOTQ01000018.1"/>
</dbReference>
<evidence type="ECO:0000256" key="3">
    <source>
        <dbReference type="ARBA" id="ARBA00023163"/>
    </source>
</evidence>
<dbReference type="CDD" id="cd00093">
    <property type="entry name" value="HTH_XRE"/>
    <property type="match status" value="1"/>
</dbReference>
<dbReference type="Pfam" id="PF01381">
    <property type="entry name" value="HTH_3"/>
    <property type="match status" value="1"/>
</dbReference>
<dbReference type="InterPro" id="IPR018653">
    <property type="entry name" value="ScfR_C"/>
</dbReference>
<dbReference type="STRING" id="254406.SAMN04488042_11818"/>
<dbReference type="InterPro" id="IPR001387">
    <property type="entry name" value="Cro/C1-type_HTH"/>
</dbReference>
<keyword evidence="3" id="KW-0804">Transcription</keyword>
<proteinExistence type="predicted"/>
<keyword evidence="6" id="KW-1185">Reference proteome</keyword>
<gene>
    <name evidence="5" type="ORF">SAMN04488042_11818</name>
</gene>
<dbReference type="InterPro" id="IPR010982">
    <property type="entry name" value="Lambda_DNA-bd_dom_sf"/>
</dbReference>
<dbReference type="Proteomes" id="UP000199144">
    <property type="component" value="Unassembled WGS sequence"/>
</dbReference>
<name>A0A1I4TLI2_9RHOB</name>
<dbReference type="SUPFAM" id="SSF47413">
    <property type="entry name" value="lambda repressor-like DNA-binding domains"/>
    <property type="match status" value="1"/>
</dbReference>
<dbReference type="GO" id="GO:0003677">
    <property type="term" value="F:DNA binding"/>
    <property type="evidence" value="ECO:0007669"/>
    <property type="project" value="UniProtKB-KW"/>
</dbReference>
<dbReference type="Gene3D" id="1.10.260.40">
    <property type="entry name" value="lambda repressor-like DNA-binding domains"/>
    <property type="match status" value="1"/>
</dbReference>
<dbReference type="InterPro" id="IPR050807">
    <property type="entry name" value="TransReg_Diox_bact_type"/>
</dbReference>
<dbReference type="PANTHER" id="PTHR46797">
    <property type="entry name" value="HTH-TYPE TRANSCRIPTIONAL REGULATOR"/>
    <property type="match status" value="1"/>
</dbReference>
<dbReference type="EMBL" id="FOTQ01000018">
    <property type="protein sequence ID" value="SFM77638.1"/>
    <property type="molecule type" value="Genomic_DNA"/>
</dbReference>
<dbReference type="PROSITE" id="PS50943">
    <property type="entry name" value="HTH_CROC1"/>
    <property type="match status" value="1"/>
</dbReference>
<dbReference type="OrthoDB" id="7790108at2"/>
<accession>A0A1I4TLI2</accession>
<evidence type="ECO:0000313" key="6">
    <source>
        <dbReference type="Proteomes" id="UP000199144"/>
    </source>
</evidence>
<sequence>MVRDTLTGSRIRERRVMAGLRQAELAREVGISASYLNLIEHNRRRIGGKLLVDIAQVLGVEASLLSEGAEAAVIATLREAAADSGSEAQELDRIDEFAGRFPGWAALIAEQHRKLGSLERTAATLTDRLTHDPHLATSMHEMLTMVTAIRSTAGILAETKEIEPEWRNRFHRNLNEDSRRLAESSQRLVAYLDGAGDAGANLTLPLEEVEAMMTAHKFRFDALEGAGDEDLRAFLREQKELTSRAARDLAETALRQLRADARILPLDEMRATAADGQVDPIAVARAFRAGLPAVLRRLAVLSDEILPQPLGLVMCDASGTLMLRKPIEGFPLPRFSAACPKWPLFQALSRPLRPLRQRVTVTGRDARQFDCYAVTEPVGTLEMNVDPLYHSYMLIVPVDGSQGEGREVGSTCRVCPSQNCEGRREPSLLTTGI</sequence>
<dbReference type="GO" id="GO:0005829">
    <property type="term" value="C:cytosol"/>
    <property type="evidence" value="ECO:0007669"/>
    <property type="project" value="TreeGrafter"/>
</dbReference>
<protein>
    <recommendedName>
        <fullName evidence="4">HTH cro/C1-type domain-containing protein</fullName>
    </recommendedName>
</protein>
<evidence type="ECO:0000313" key="5">
    <source>
        <dbReference type="EMBL" id="SFM77638.1"/>
    </source>
</evidence>
<organism evidence="5 6">
    <name type="scientific">Shimia aestuarii</name>
    <dbReference type="NCBI Taxonomy" id="254406"/>
    <lineage>
        <taxon>Bacteria</taxon>
        <taxon>Pseudomonadati</taxon>
        <taxon>Pseudomonadota</taxon>
        <taxon>Alphaproteobacteria</taxon>
        <taxon>Rhodobacterales</taxon>
        <taxon>Roseobacteraceae</taxon>
    </lineage>
</organism>